<dbReference type="Proteomes" id="UP000887116">
    <property type="component" value="Unassembled WGS sequence"/>
</dbReference>
<evidence type="ECO:0000259" key="1">
    <source>
        <dbReference type="PROSITE" id="PS50191"/>
    </source>
</evidence>
<dbReference type="SMART" id="SM00516">
    <property type="entry name" value="SEC14"/>
    <property type="match status" value="1"/>
</dbReference>
<dbReference type="InterPro" id="IPR001251">
    <property type="entry name" value="CRAL-TRIO_dom"/>
</dbReference>
<dbReference type="SUPFAM" id="SSF46938">
    <property type="entry name" value="CRAL/TRIO N-terminal domain"/>
    <property type="match status" value="1"/>
</dbReference>
<feature type="domain" description="CRAL-TRIO" evidence="1">
    <location>
        <begin position="105"/>
        <end position="270"/>
    </location>
</feature>
<keyword evidence="3" id="KW-1185">Reference proteome</keyword>
<dbReference type="GO" id="GO:0016020">
    <property type="term" value="C:membrane"/>
    <property type="evidence" value="ECO:0007669"/>
    <property type="project" value="TreeGrafter"/>
</dbReference>
<dbReference type="SUPFAM" id="SSF52087">
    <property type="entry name" value="CRAL/TRIO domain"/>
    <property type="match status" value="1"/>
</dbReference>
<name>A0A8X6JNB0_TRICU</name>
<dbReference type="InterPro" id="IPR011074">
    <property type="entry name" value="CRAL/TRIO_N_dom"/>
</dbReference>
<dbReference type="Gene3D" id="1.10.8.20">
    <property type="entry name" value="N-terminal domain of phosphatidylinositol transfer protein sec14p"/>
    <property type="match status" value="1"/>
</dbReference>
<accession>A0A8X6JNB0</accession>
<dbReference type="PANTHER" id="PTHR10174">
    <property type="entry name" value="ALPHA-TOCOPHEROL TRANSFER PROTEIN-RELATED"/>
    <property type="match status" value="1"/>
</dbReference>
<comment type="caution">
    <text evidence="2">The sequence shown here is derived from an EMBL/GenBank/DDBJ whole genome shotgun (WGS) entry which is preliminary data.</text>
</comment>
<evidence type="ECO:0000313" key="3">
    <source>
        <dbReference type="Proteomes" id="UP000887116"/>
    </source>
</evidence>
<dbReference type="PANTHER" id="PTHR10174:SF130">
    <property type="entry name" value="ALPHA-TOCOPHEROL TRANSFER PROTEIN-LIKE"/>
    <property type="match status" value="1"/>
</dbReference>
<organism evidence="2 3">
    <name type="scientific">Trichonephila clavata</name>
    <name type="common">Joro spider</name>
    <name type="synonym">Nephila clavata</name>
    <dbReference type="NCBI Taxonomy" id="2740835"/>
    <lineage>
        <taxon>Eukaryota</taxon>
        <taxon>Metazoa</taxon>
        <taxon>Ecdysozoa</taxon>
        <taxon>Arthropoda</taxon>
        <taxon>Chelicerata</taxon>
        <taxon>Arachnida</taxon>
        <taxon>Araneae</taxon>
        <taxon>Araneomorphae</taxon>
        <taxon>Entelegynae</taxon>
        <taxon>Araneoidea</taxon>
        <taxon>Nephilidae</taxon>
        <taxon>Trichonephila</taxon>
    </lineage>
</organism>
<dbReference type="InterPro" id="IPR036865">
    <property type="entry name" value="CRAL-TRIO_dom_sf"/>
</dbReference>
<dbReference type="Gene3D" id="3.40.525.10">
    <property type="entry name" value="CRAL-TRIO lipid binding domain"/>
    <property type="match status" value="1"/>
</dbReference>
<dbReference type="OrthoDB" id="6512350at2759"/>
<protein>
    <submittedName>
        <fullName evidence="2">Alpha-tocopherol transfer protein-like</fullName>
    </submittedName>
</protein>
<dbReference type="PRINTS" id="PR00180">
    <property type="entry name" value="CRETINALDHBP"/>
</dbReference>
<reference evidence="2" key="1">
    <citation type="submission" date="2020-07" db="EMBL/GenBank/DDBJ databases">
        <title>Multicomponent nature underlies the extraordinary mechanical properties of spider dragline silk.</title>
        <authorList>
            <person name="Kono N."/>
            <person name="Nakamura H."/>
            <person name="Mori M."/>
            <person name="Yoshida Y."/>
            <person name="Ohtoshi R."/>
            <person name="Malay A.D."/>
            <person name="Moran D.A.P."/>
            <person name="Tomita M."/>
            <person name="Numata K."/>
            <person name="Arakawa K."/>
        </authorList>
    </citation>
    <scope>NUCLEOTIDE SEQUENCE</scope>
</reference>
<dbReference type="InterPro" id="IPR036273">
    <property type="entry name" value="CRAL/TRIO_N_dom_sf"/>
</dbReference>
<gene>
    <name evidence="2" type="primary">TTPAL</name>
    <name evidence="2" type="ORF">TNCT_606321</name>
</gene>
<dbReference type="Pfam" id="PF00650">
    <property type="entry name" value="CRAL_TRIO"/>
    <property type="match status" value="1"/>
</dbReference>
<dbReference type="EMBL" id="BMAO01029527">
    <property type="protein sequence ID" value="GFR32423.1"/>
    <property type="molecule type" value="Genomic_DNA"/>
</dbReference>
<dbReference type="SMART" id="SM01100">
    <property type="entry name" value="CRAL_TRIO_N"/>
    <property type="match status" value="1"/>
</dbReference>
<proteinExistence type="predicted"/>
<dbReference type="AlphaFoldDB" id="A0A8X6JNB0"/>
<evidence type="ECO:0000313" key="2">
    <source>
        <dbReference type="EMBL" id="GFR32423.1"/>
    </source>
</evidence>
<dbReference type="GO" id="GO:1902936">
    <property type="term" value="F:phosphatidylinositol bisphosphate binding"/>
    <property type="evidence" value="ECO:0007669"/>
    <property type="project" value="TreeGrafter"/>
</dbReference>
<dbReference type="Pfam" id="PF03765">
    <property type="entry name" value="CRAL_TRIO_N"/>
    <property type="match status" value="1"/>
</dbReference>
<sequence length="295" mass="34909">MATKYEEMMKAKGFLPYCLGALPDKFIKIAKEELGETDEIRRQALEQFRKRILGDKKLKCPTHDEFLIQFLRARKYDVDKAIYMGLLKNYFNLFVSHPEIFDKLDKEKIDKLTSSDFMNVLPFRHNDGSLLLTFKIENWNSDDINIEVLFCTVTVIIFCLANYPANQICGARVLYDVQNYSFKQFRCWIPKYLTFFTKALRNNLPIRFKSIHIVNEGTVFHYAWSIVSLLLSAKIRNRTHVHGDKKEEIQKYIPKEIIPREFGGDLINYNDDDWLTKEVDKFYDEYLKMLKAFNS</sequence>
<dbReference type="CDD" id="cd00170">
    <property type="entry name" value="SEC14"/>
    <property type="match status" value="1"/>
</dbReference>
<dbReference type="PROSITE" id="PS50191">
    <property type="entry name" value="CRAL_TRIO"/>
    <property type="match status" value="1"/>
</dbReference>